<dbReference type="InterPro" id="IPR035906">
    <property type="entry name" value="MetI-like_sf"/>
</dbReference>
<reference evidence="11 12" key="1">
    <citation type="submission" date="2019-03" db="EMBL/GenBank/DDBJ databases">
        <title>Genomic Encyclopedia of Type Strains, Phase IV (KMG-IV): sequencing the most valuable type-strain genomes for metagenomic binning, comparative biology and taxonomic classification.</title>
        <authorList>
            <person name="Goeker M."/>
        </authorList>
    </citation>
    <scope>NUCLEOTIDE SEQUENCE [LARGE SCALE GENOMIC DNA]</scope>
    <source>
        <strain evidence="11 12">DSM 28867</strain>
    </source>
</reference>
<dbReference type="Gene3D" id="1.10.3720.10">
    <property type="entry name" value="MetI-like"/>
    <property type="match status" value="1"/>
</dbReference>
<dbReference type="PANTHER" id="PTHR30177">
    <property type="entry name" value="GLYCINE BETAINE/L-PROLINE TRANSPORT SYSTEM PERMEASE PROTEIN PROW"/>
    <property type="match status" value="1"/>
</dbReference>
<dbReference type="Pfam" id="PF00528">
    <property type="entry name" value="BPD_transp_1"/>
    <property type="match status" value="1"/>
</dbReference>
<dbReference type="Gene3D" id="3.40.190.10">
    <property type="entry name" value="Periplasmic binding protein-like II"/>
    <property type="match status" value="1"/>
</dbReference>
<evidence type="ECO:0000313" key="12">
    <source>
        <dbReference type="Proteomes" id="UP000294743"/>
    </source>
</evidence>
<name>A0A4R7ZEB0_9FIRM</name>
<dbReference type="OrthoDB" id="9801163at2"/>
<feature type="transmembrane region" description="Helical" evidence="8">
    <location>
        <begin position="149"/>
        <end position="175"/>
    </location>
</feature>
<dbReference type="CDD" id="cd13612">
    <property type="entry name" value="PBP2_ProWX"/>
    <property type="match status" value="1"/>
</dbReference>
<dbReference type="Proteomes" id="UP000294743">
    <property type="component" value="Unassembled WGS sequence"/>
</dbReference>
<dbReference type="AlphaFoldDB" id="A0A4R7ZEB0"/>
<sequence length="517" mass="57838">MDFIMDVLTLFHDRADFFLNLVFQHLQISLIAILIATILGLLLGIWISEHQKSSNIVIGIVNFIYTIPSISLLGFLIPFSGIGNTTVIIALVVYALLPMVRNTHTGITNINPAIIEAAKGMGSTKMQILWKIKLPLALPTIMSGFRNMVVMTIALTGIASFIGAGGLGVAIYRGITTNNAVMTFAGSLLIALLAFFMDFIFGRLEKALTARRPNAKRKMFVEIASAAVVILLVFAMLFSNIFGKTDKVIHLATKPMTEQMIIGEALKILIEQESDLTVEITEGVGGGTSNIQPAMEKGEFDIYPEYTGTGWNAVLKEKSIYHESMFKELQDKYKEAYDFSWVSGYGFNNTYGIAVAKEIAQAYNIKTYSDLAKYTPQLTFGAEYDFYEREDGYEALQSAYDFNFKETVDLDIGLKYQSIQQGDVDVIVVFTTDGQLNDDRIVVLEDDKNFFPSYMAYNVVRNETLTKYPELKEILDKLENKISDSTMARLNYEVEVNKKEPKQVAKEFLDELGLLKE</sequence>
<keyword evidence="4 8" id="KW-1133">Transmembrane helix</keyword>
<evidence type="ECO:0000256" key="1">
    <source>
        <dbReference type="ARBA" id="ARBA00004141"/>
    </source>
</evidence>
<dbReference type="FunFam" id="1.10.3720.10:FF:000001">
    <property type="entry name" value="Glycine betaine ABC transporter, permease"/>
    <property type="match status" value="1"/>
</dbReference>
<dbReference type="GO" id="GO:0031460">
    <property type="term" value="P:glycine betaine transport"/>
    <property type="evidence" value="ECO:0007669"/>
    <property type="project" value="TreeGrafter"/>
</dbReference>
<comment type="subcellular location">
    <subcellularLocation>
        <location evidence="8">Cell membrane</location>
        <topology evidence="8">Multi-pass membrane protein</topology>
    </subcellularLocation>
    <subcellularLocation>
        <location evidence="1">Membrane</location>
        <topology evidence="1">Multi-pass membrane protein</topology>
    </subcellularLocation>
</comment>
<evidence type="ECO:0000256" key="7">
    <source>
        <dbReference type="ARBA" id="ARBA00035652"/>
    </source>
</evidence>
<dbReference type="Pfam" id="PF04069">
    <property type="entry name" value="OpuAC"/>
    <property type="match status" value="1"/>
</dbReference>
<feature type="coiled-coil region" evidence="9">
    <location>
        <begin position="461"/>
        <end position="495"/>
    </location>
</feature>
<evidence type="ECO:0000256" key="3">
    <source>
        <dbReference type="ARBA" id="ARBA00022692"/>
    </source>
</evidence>
<evidence type="ECO:0000256" key="9">
    <source>
        <dbReference type="SAM" id="Coils"/>
    </source>
</evidence>
<evidence type="ECO:0000256" key="2">
    <source>
        <dbReference type="ARBA" id="ARBA00022448"/>
    </source>
</evidence>
<dbReference type="InterPro" id="IPR051204">
    <property type="entry name" value="ABC_transp_perm/SBD"/>
</dbReference>
<dbReference type="SUPFAM" id="SSF53850">
    <property type="entry name" value="Periplasmic binding protein-like II"/>
    <property type="match status" value="1"/>
</dbReference>
<keyword evidence="3 8" id="KW-0812">Transmembrane</keyword>
<proteinExistence type="inferred from homology"/>
<evidence type="ECO:0000256" key="8">
    <source>
        <dbReference type="RuleBase" id="RU363032"/>
    </source>
</evidence>
<comment type="caution">
    <text evidence="11">The sequence shown here is derived from an EMBL/GenBank/DDBJ whole genome shotgun (WGS) entry which is preliminary data.</text>
</comment>
<dbReference type="GO" id="GO:0043190">
    <property type="term" value="C:ATP-binding cassette (ABC) transporter complex"/>
    <property type="evidence" value="ECO:0007669"/>
    <property type="project" value="InterPro"/>
</dbReference>
<dbReference type="SUPFAM" id="SSF161098">
    <property type="entry name" value="MetI-like"/>
    <property type="match status" value="1"/>
</dbReference>
<comment type="similarity">
    <text evidence="7">In the N-terminal section; belongs to the binding-protein-dependent transport system permease family.</text>
</comment>
<keyword evidence="2 8" id="KW-0813">Transport</keyword>
<dbReference type="CDD" id="cd06261">
    <property type="entry name" value="TM_PBP2"/>
    <property type="match status" value="1"/>
</dbReference>
<comment type="similarity">
    <text evidence="6">In the C-terminal section; belongs to the OsmX family.</text>
</comment>
<evidence type="ECO:0000259" key="10">
    <source>
        <dbReference type="PROSITE" id="PS50928"/>
    </source>
</evidence>
<dbReference type="GO" id="GO:0022857">
    <property type="term" value="F:transmembrane transporter activity"/>
    <property type="evidence" value="ECO:0007669"/>
    <property type="project" value="InterPro"/>
</dbReference>
<comment type="similarity">
    <text evidence="8">Belongs to the binding-protein-dependent transport system permease family.</text>
</comment>
<dbReference type="PANTHER" id="PTHR30177:SF4">
    <property type="entry name" value="OSMOPROTECTANT IMPORT PERMEASE PROTEIN OSMW"/>
    <property type="match status" value="1"/>
</dbReference>
<evidence type="ECO:0000313" key="11">
    <source>
        <dbReference type="EMBL" id="TDW14571.1"/>
    </source>
</evidence>
<feature type="domain" description="ABC transmembrane type-1" evidence="10">
    <location>
        <begin position="22"/>
        <end position="201"/>
    </location>
</feature>
<dbReference type="Gene3D" id="3.40.190.120">
    <property type="entry name" value="Osmoprotection protein (prox), domain 2"/>
    <property type="match status" value="1"/>
</dbReference>
<feature type="transmembrane region" description="Helical" evidence="8">
    <location>
        <begin position="56"/>
        <end position="76"/>
    </location>
</feature>
<dbReference type="RefSeq" id="WP_134170732.1">
    <property type="nucleotide sequence ID" value="NZ_SODD01000039.1"/>
</dbReference>
<feature type="transmembrane region" description="Helical" evidence="8">
    <location>
        <begin position="82"/>
        <end position="100"/>
    </location>
</feature>
<evidence type="ECO:0000256" key="4">
    <source>
        <dbReference type="ARBA" id="ARBA00022989"/>
    </source>
</evidence>
<keyword evidence="9" id="KW-0175">Coiled coil</keyword>
<dbReference type="InterPro" id="IPR007210">
    <property type="entry name" value="ABC_Gly_betaine_transp_sub-bd"/>
</dbReference>
<keyword evidence="5 8" id="KW-0472">Membrane</keyword>
<dbReference type="PROSITE" id="PS50928">
    <property type="entry name" value="ABC_TM1"/>
    <property type="match status" value="1"/>
</dbReference>
<evidence type="ECO:0000256" key="5">
    <source>
        <dbReference type="ARBA" id="ARBA00023136"/>
    </source>
</evidence>
<feature type="transmembrane region" description="Helical" evidence="8">
    <location>
        <begin position="223"/>
        <end position="242"/>
    </location>
</feature>
<dbReference type="EMBL" id="SODD01000039">
    <property type="protein sequence ID" value="TDW14571.1"/>
    <property type="molecule type" value="Genomic_DNA"/>
</dbReference>
<gene>
    <name evidence="11" type="ORF">EDD63_13919</name>
</gene>
<feature type="transmembrane region" description="Helical" evidence="8">
    <location>
        <begin position="26"/>
        <end position="47"/>
    </location>
</feature>
<accession>A0A4R7ZEB0</accession>
<dbReference type="InterPro" id="IPR000515">
    <property type="entry name" value="MetI-like"/>
</dbReference>
<organism evidence="11 12">
    <name type="scientific">Breznakia blatticola</name>
    <dbReference type="NCBI Taxonomy" id="1754012"/>
    <lineage>
        <taxon>Bacteria</taxon>
        <taxon>Bacillati</taxon>
        <taxon>Bacillota</taxon>
        <taxon>Erysipelotrichia</taxon>
        <taxon>Erysipelotrichales</taxon>
        <taxon>Erysipelotrichaceae</taxon>
        <taxon>Breznakia</taxon>
    </lineage>
</organism>
<feature type="transmembrane region" description="Helical" evidence="8">
    <location>
        <begin position="181"/>
        <end position="202"/>
    </location>
</feature>
<evidence type="ECO:0000256" key="6">
    <source>
        <dbReference type="ARBA" id="ARBA00035642"/>
    </source>
</evidence>
<keyword evidence="12" id="KW-1185">Reference proteome</keyword>
<protein>
    <submittedName>
        <fullName evidence="11">Osmoprotectant transport system permease protein</fullName>
    </submittedName>
</protein>